<proteinExistence type="predicted"/>
<evidence type="ECO:0000313" key="2">
    <source>
        <dbReference type="EMBL" id="EET76642.1"/>
    </source>
</evidence>
<organism evidence="2 3">
    <name type="scientific">Corynebacterium tuberculostearicum SK141</name>
    <dbReference type="NCBI Taxonomy" id="553206"/>
    <lineage>
        <taxon>Bacteria</taxon>
        <taxon>Bacillati</taxon>
        <taxon>Actinomycetota</taxon>
        <taxon>Actinomycetes</taxon>
        <taxon>Mycobacteriales</taxon>
        <taxon>Corynebacteriaceae</taxon>
        <taxon>Corynebacterium</taxon>
    </lineage>
</organism>
<evidence type="ECO:0000313" key="3">
    <source>
        <dbReference type="Proteomes" id="UP000004384"/>
    </source>
</evidence>
<dbReference type="CDD" id="cd00085">
    <property type="entry name" value="HNHc"/>
    <property type="match status" value="1"/>
</dbReference>
<gene>
    <name evidence="2" type="ORF">CORTU0001_0858</name>
</gene>
<dbReference type="GO" id="GO:0003676">
    <property type="term" value="F:nucleic acid binding"/>
    <property type="evidence" value="ECO:0007669"/>
    <property type="project" value="InterPro"/>
</dbReference>
<dbReference type="Pfam" id="PF01844">
    <property type="entry name" value="HNH"/>
    <property type="match status" value="1"/>
</dbReference>
<dbReference type="GO" id="GO:0008270">
    <property type="term" value="F:zinc ion binding"/>
    <property type="evidence" value="ECO:0007669"/>
    <property type="project" value="InterPro"/>
</dbReference>
<reference evidence="2 3" key="1">
    <citation type="submission" date="2009-06" db="EMBL/GenBank/DDBJ databases">
        <authorList>
            <person name="Dodson R."/>
            <person name="Sebastian Y."/>
            <person name="Madupu R."/>
            <person name="Durkin A.S."/>
            <person name="Torralba M."/>
            <person name="Methe B."/>
            <person name="Sutton G.G."/>
            <person name="Strausberg R.L."/>
            <person name="Nelson K.E."/>
        </authorList>
    </citation>
    <scope>NUCLEOTIDE SEQUENCE [LARGE SCALE GENOMIC DNA]</scope>
    <source>
        <strain evidence="2 3">SK141</strain>
    </source>
</reference>
<name>C6RBM9_9CORY</name>
<dbReference type="RefSeq" id="WP_005329452.1">
    <property type="nucleotide sequence ID" value="NZ_ACVP01000030.1"/>
</dbReference>
<dbReference type="SMART" id="SM00507">
    <property type="entry name" value="HNHc"/>
    <property type="match status" value="1"/>
</dbReference>
<dbReference type="Proteomes" id="UP000004384">
    <property type="component" value="Unassembled WGS sequence"/>
</dbReference>
<evidence type="ECO:0000259" key="1">
    <source>
        <dbReference type="SMART" id="SM00507"/>
    </source>
</evidence>
<dbReference type="AlphaFoldDB" id="C6RBM9"/>
<keyword evidence="2" id="KW-0378">Hydrolase</keyword>
<dbReference type="InterPro" id="IPR002711">
    <property type="entry name" value="HNH"/>
</dbReference>
<dbReference type="InterPro" id="IPR003615">
    <property type="entry name" value="HNH_nuc"/>
</dbReference>
<feature type="domain" description="HNH nuclease" evidence="1">
    <location>
        <begin position="302"/>
        <end position="354"/>
    </location>
</feature>
<dbReference type="Gene3D" id="1.10.30.50">
    <property type="match status" value="1"/>
</dbReference>
<sequence length="419" mass="47404">MTATLAPPEPDTTLDYPDTLLIGDHPANAHDTDSLDDGDMPEVFYTTNAPGNHIGKAGTYTRKISWFLYRAILPQLDDDVDLSLTSLAKDLGISYHKLLGFLRAHFRMRQLPLVTEVQGHHWILDLTKLRIIDRELTRLEDNPDHLEAIDAALADFLTPTTPNQTVPTDADLRRFIRTFIDTHLRPEDKEDKPEPRLRINYNPDNTTTLSLTCDSATATIIARHIDAYTNQAETTAAQALIDLILEDTHTSVAINTFTTNPDTNLVYHPGAGWINLNHAPTDNTFIRRLLADEADSYTPSTDIRAYTQGRDATCRWPGCTVPATRCQLDHRIEYHLGGPTSPDNLVNLCQHHHNIKTDRRIHYILDPITGTIAWLHHDGTYQLDHPTGPLATHQTHWNHTWAQYLTHQQQRTERKTSTG</sequence>
<keyword evidence="2" id="KW-0255">Endonuclease</keyword>
<dbReference type="GO" id="GO:0004519">
    <property type="term" value="F:endonuclease activity"/>
    <property type="evidence" value="ECO:0007669"/>
    <property type="project" value="UniProtKB-KW"/>
</dbReference>
<keyword evidence="2" id="KW-0540">Nuclease</keyword>
<accession>C6RBM9</accession>
<comment type="caution">
    <text evidence="2">The sequence shown here is derived from an EMBL/GenBank/DDBJ whole genome shotgun (WGS) entry which is preliminary data.</text>
</comment>
<protein>
    <submittedName>
        <fullName evidence="2">HNH endonuclease domain protein</fullName>
    </submittedName>
</protein>
<dbReference type="EMBL" id="ACVP01000030">
    <property type="protein sequence ID" value="EET76642.1"/>
    <property type="molecule type" value="Genomic_DNA"/>
</dbReference>